<dbReference type="Gene3D" id="3.40.50.300">
    <property type="entry name" value="P-loop containing nucleotide triphosphate hydrolases"/>
    <property type="match status" value="1"/>
</dbReference>
<dbReference type="RefSeq" id="WP_231441289.1">
    <property type="nucleotide sequence ID" value="NZ_JAJOMB010000005.1"/>
</dbReference>
<evidence type="ECO:0000256" key="3">
    <source>
        <dbReference type="ARBA" id="ARBA00023054"/>
    </source>
</evidence>
<name>A0A9X1NCV0_9ACTN</name>
<dbReference type="PROSITE" id="PS00674">
    <property type="entry name" value="AAA"/>
    <property type="match status" value="1"/>
</dbReference>
<feature type="region of interest" description="Disordered" evidence="5">
    <location>
        <begin position="92"/>
        <end position="174"/>
    </location>
</feature>
<dbReference type="EMBL" id="JAJOMB010000005">
    <property type="protein sequence ID" value="MCD5311765.1"/>
    <property type="molecule type" value="Genomic_DNA"/>
</dbReference>
<dbReference type="PANTHER" id="PTHR23077:SF171">
    <property type="entry name" value="NUCLEAR VALOSIN-CONTAINING PROTEIN-LIKE"/>
    <property type="match status" value="1"/>
</dbReference>
<dbReference type="Pfam" id="PF00004">
    <property type="entry name" value="AAA"/>
    <property type="match status" value="1"/>
</dbReference>
<dbReference type="InterPro" id="IPR041569">
    <property type="entry name" value="AAA_lid_3"/>
</dbReference>
<dbReference type="InterPro" id="IPR050168">
    <property type="entry name" value="AAA_ATPase_domain"/>
</dbReference>
<reference evidence="7" key="1">
    <citation type="submission" date="2021-11" db="EMBL/GenBank/DDBJ databases">
        <title>Streptomyces corallinus and Kineosporia corallina sp. nov., two new coral-derived marine actinobacteria.</title>
        <authorList>
            <person name="Buangrab K."/>
            <person name="Sutthacheep M."/>
            <person name="Yeemin T."/>
            <person name="Harunari E."/>
            <person name="Igarashi Y."/>
            <person name="Sripreechasak P."/>
            <person name="Kanchanasin P."/>
            <person name="Tanasupawat S."/>
            <person name="Phongsopitanun W."/>
        </authorList>
    </citation>
    <scope>NUCLEOTIDE SEQUENCE</scope>
    <source>
        <strain evidence="7">JCM 31032</strain>
    </source>
</reference>
<sequence length="459" mass="48290">MTVDRSVFQALESAAQNMAPTDPTSVPLRVHLAGLYLSAGEADQALKHATTALAAAPHDTTALSVAAAAASAQGNEQLAEGYRAIHAALLSPGENQSGTSAPASPQTSSNQTAQPETSASPSPSQGTNAWGSAEPGTPDAPSVNGVAEGSGHQPPAPVLEPVSQPGGWDSSDPNVVTLADVAGMHDVKQRLQRSLLGPMQNPQLREAFGKQLRGGLMLWGPPGTGKTFIARALSGELGAKFFSATPADVYGSYFGQSEQNIARLFIEARLETPGVIFLDELDAIGGRRSRRNTDQARAVVNQLLVELDGMASNDGVYVLAATNAPWDVDEALRRPGRFDRTVLVLPPDAPAREALLRLQFAGRPIAPDIDLAPLVRGTEMFSGADLVRLVEAATERALERSMQVGMVSPVTNADFQAALRDTPPSTRAWLSTAATYLAHAGTGEDFDELRAYLRTHKIG</sequence>
<dbReference type="SMART" id="SM00382">
    <property type="entry name" value="AAA"/>
    <property type="match status" value="1"/>
</dbReference>
<evidence type="ECO:0000256" key="5">
    <source>
        <dbReference type="SAM" id="MobiDB-lite"/>
    </source>
</evidence>
<evidence type="ECO:0000256" key="1">
    <source>
        <dbReference type="ARBA" id="ARBA00022741"/>
    </source>
</evidence>
<gene>
    <name evidence="7" type="ORF">LR394_12715</name>
</gene>
<dbReference type="InterPro" id="IPR003959">
    <property type="entry name" value="ATPase_AAA_core"/>
</dbReference>
<evidence type="ECO:0000259" key="6">
    <source>
        <dbReference type="SMART" id="SM00382"/>
    </source>
</evidence>
<dbReference type="SUPFAM" id="SSF52540">
    <property type="entry name" value="P-loop containing nucleoside triphosphate hydrolases"/>
    <property type="match status" value="1"/>
</dbReference>
<dbReference type="InterPro" id="IPR011990">
    <property type="entry name" value="TPR-like_helical_dom_sf"/>
</dbReference>
<accession>A0A9X1NCV0</accession>
<keyword evidence="2 4" id="KW-0067">ATP-binding</keyword>
<keyword evidence="8" id="KW-1185">Reference proteome</keyword>
<dbReference type="SUPFAM" id="SSF48452">
    <property type="entry name" value="TPR-like"/>
    <property type="match status" value="1"/>
</dbReference>
<protein>
    <submittedName>
        <fullName evidence="7">AAA family ATPase</fullName>
    </submittedName>
</protein>
<evidence type="ECO:0000256" key="4">
    <source>
        <dbReference type="RuleBase" id="RU003651"/>
    </source>
</evidence>
<dbReference type="InterPro" id="IPR003960">
    <property type="entry name" value="ATPase_AAA_CS"/>
</dbReference>
<dbReference type="GO" id="GO:0005524">
    <property type="term" value="F:ATP binding"/>
    <property type="evidence" value="ECO:0007669"/>
    <property type="project" value="UniProtKB-KW"/>
</dbReference>
<keyword evidence="3" id="KW-0175">Coiled coil</keyword>
<comment type="caution">
    <text evidence="7">The sequence shown here is derived from an EMBL/GenBank/DDBJ whole genome shotgun (WGS) entry which is preliminary data.</text>
</comment>
<organism evidence="7 8">
    <name type="scientific">Kineosporia babensis</name>
    <dbReference type="NCBI Taxonomy" id="499548"/>
    <lineage>
        <taxon>Bacteria</taxon>
        <taxon>Bacillati</taxon>
        <taxon>Actinomycetota</taxon>
        <taxon>Actinomycetes</taxon>
        <taxon>Kineosporiales</taxon>
        <taxon>Kineosporiaceae</taxon>
        <taxon>Kineosporia</taxon>
    </lineage>
</organism>
<dbReference type="Gene3D" id="1.25.40.10">
    <property type="entry name" value="Tetratricopeptide repeat domain"/>
    <property type="match status" value="1"/>
</dbReference>
<evidence type="ECO:0000256" key="2">
    <source>
        <dbReference type="ARBA" id="ARBA00022840"/>
    </source>
</evidence>
<comment type="similarity">
    <text evidence="4">Belongs to the AAA ATPase family.</text>
</comment>
<dbReference type="FunFam" id="3.40.50.300:FF:001025">
    <property type="entry name" value="ATPase family, AAA domain-containing 2B"/>
    <property type="match status" value="1"/>
</dbReference>
<dbReference type="InterPro" id="IPR003593">
    <property type="entry name" value="AAA+_ATPase"/>
</dbReference>
<evidence type="ECO:0000313" key="8">
    <source>
        <dbReference type="Proteomes" id="UP001138997"/>
    </source>
</evidence>
<evidence type="ECO:0000313" key="7">
    <source>
        <dbReference type="EMBL" id="MCD5311765.1"/>
    </source>
</evidence>
<dbReference type="Gene3D" id="1.10.8.60">
    <property type="match status" value="1"/>
</dbReference>
<proteinExistence type="inferred from homology"/>
<dbReference type="Proteomes" id="UP001138997">
    <property type="component" value="Unassembled WGS sequence"/>
</dbReference>
<dbReference type="Pfam" id="PF17862">
    <property type="entry name" value="AAA_lid_3"/>
    <property type="match status" value="1"/>
</dbReference>
<feature type="domain" description="AAA+ ATPase" evidence="6">
    <location>
        <begin position="212"/>
        <end position="348"/>
    </location>
</feature>
<dbReference type="AlphaFoldDB" id="A0A9X1NCV0"/>
<dbReference type="InterPro" id="IPR027417">
    <property type="entry name" value="P-loop_NTPase"/>
</dbReference>
<dbReference type="GO" id="GO:0016887">
    <property type="term" value="F:ATP hydrolysis activity"/>
    <property type="evidence" value="ECO:0007669"/>
    <property type="project" value="InterPro"/>
</dbReference>
<keyword evidence="1 4" id="KW-0547">Nucleotide-binding</keyword>
<feature type="compositionally biased region" description="Polar residues" evidence="5">
    <location>
        <begin position="93"/>
        <end position="130"/>
    </location>
</feature>
<dbReference type="PANTHER" id="PTHR23077">
    <property type="entry name" value="AAA-FAMILY ATPASE"/>
    <property type="match status" value="1"/>
</dbReference>